<dbReference type="EMBL" id="CP001669">
    <property type="protein sequence ID" value="AFZ79191.1"/>
    <property type="molecule type" value="Genomic_DNA"/>
</dbReference>
<keyword evidence="6" id="KW-0175">Coiled coil</keyword>
<keyword evidence="7 8" id="KW-0472">Membrane</keyword>
<name>L0AVY1_THEEQ</name>
<evidence type="ECO:0000313" key="11">
    <source>
        <dbReference type="Proteomes" id="UP000031512"/>
    </source>
</evidence>
<dbReference type="Gene3D" id="1.20.58.70">
    <property type="match status" value="1"/>
</dbReference>
<dbReference type="PROSITE" id="PS50192">
    <property type="entry name" value="T_SNARE"/>
    <property type="match status" value="1"/>
</dbReference>
<dbReference type="eggNOG" id="KOG0812">
    <property type="taxonomic scope" value="Eukaryota"/>
</dbReference>
<evidence type="ECO:0000256" key="3">
    <source>
        <dbReference type="ARBA" id="ARBA00022448"/>
    </source>
</evidence>
<dbReference type="GO" id="GO:0031201">
    <property type="term" value="C:SNARE complex"/>
    <property type="evidence" value="ECO:0007669"/>
    <property type="project" value="TreeGrafter"/>
</dbReference>
<dbReference type="SUPFAM" id="SSF47661">
    <property type="entry name" value="t-snare proteins"/>
    <property type="match status" value="1"/>
</dbReference>
<dbReference type="GeneID" id="15806778"/>
<dbReference type="PANTHER" id="PTHR19957:SF3">
    <property type="entry name" value="SYNTAXIN-5"/>
    <property type="match status" value="1"/>
</dbReference>
<evidence type="ECO:0000256" key="5">
    <source>
        <dbReference type="ARBA" id="ARBA00022989"/>
    </source>
</evidence>
<comment type="similarity">
    <text evidence="2">Belongs to the syntaxin family.</text>
</comment>
<sequence length="286" mass="33074">MVSSVDRTSFFKREIAKNPNSTVLPTISKNNETRQFESEADVIHKELAKAKSKLSELSQLVRKRSLYLDNTNAIEQLTAQIKGIITNASNSIDTFETRLQNTRSNNEHTKLHHENMIALLRKQLFEATKSLKDLLHQRTQIMMEQESRRKLYSQNDLDSVPNWSVGRKRFMMQDLEADQQIDLESGEDMRPSVSLIADAKAEALANVQRAIGDLTQIFQRVTTYVVQQDEMIKRIDADTDISLDNIKTARNELVKYYNRISSNRTLVLKVFFLFVAFTIFYIMFLT</sequence>
<evidence type="ECO:0000313" key="10">
    <source>
        <dbReference type="EMBL" id="AFZ79191.1"/>
    </source>
</evidence>
<dbReference type="VEuPathDB" id="PiroplasmaDB:BEWA_020370"/>
<gene>
    <name evidence="10" type="ORF">BEWA_020370</name>
</gene>
<keyword evidence="3" id="KW-0813">Transport</keyword>
<dbReference type="GO" id="GO:0006906">
    <property type="term" value="P:vesicle fusion"/>
    <property type="evidence" value="ECO:0007669"/>
    <property type="project" value="TreeGrafter"/>
</dbReference>
<keyword evidence="5 8" id="KW-1133">Transmembrane helix</keyword>
<keyword evidence="4 8" id="KW-0812">Transmembrane</keyword>
<dbReference type="GO" id="GO:0000139">
    <property type="term" value="C:Golgi membrane"/>
    <property type="evidence" value="ECO:0007669"/>
    <property type="project" value="TreeGrafter"/>
</dbReference>
<accession>L0AVY1</accession>
<reference evidence="10 11" key="1">
    <citation type="journal article" date="2012" name="BMC Genomics">
        <title>Comparative genomic analysis and phylogenetic position of Theileria equi.</title>
        <authorList>
            <person name="Kappmeyer L.S."/>
            <person name="Thiagarajan M."/>
            <person name="Herndon D.R."/>
            <person name="Ramsay J.D."/>
            <person name="Caler E."/>
            <person name="Djikeng A."/>
            <person name="Gillespie J.J."/>
            <person name="Lau A.O."/>
            <person name="Roalson E.H."/>
            <person name="Silva J.C."/>
            <person name="Silva M.G."/>
            <person name="Suarez C.E."/>
            <person name="Ueti M.W."/>
            <person name="Nene V.M."/>
            <person name="Mealey R.H."/>
            <person name="Knowles D.P."/>
            <person name="Brayton K.A."/>
        </authorList>
    </citation>
    <scope>NUCLEOTIDE SEQUENCE [LARGE SCALE GENOMIC DNA]</scope>
    <source>
        <strain evidence="10 11">WA</strain>
    </source>
</reference>
<dbReference type="Proteomes" id="UP000031512">
    <property type="component" value="Chromosome 1"/>
</dbReference>
<dbReference type="GO" id="GO:0005484">
    <property type="term" value="F:SNAP receptor activity"/>
    <property type="evidence" value="ECO:0007669"/>
    <property type="project" value="TreeGrafter"/>
</dbReference>
<dbReference type="KEGG" id="beq:BEWA_020370"/>
<evidence type="ECO:0000256" key="1">
    <source>
        <dbReference type="ARBA" id="ARBA00004211"/>
    </source>
</evidence>
<dbReference type="SMART" id="SM00397">
    <property type="entry name" value="t_SNARE"/>
    <property type="match status" value="1"/>
</dbReference>
<keyword evidence="11" id="KW-1185">Reference proteome</keyword>
<dbReference type="AlphaFoldDB" id="L0AVY1"/>
<evidence type="ECO:0000256" key="4">
    <source>
        <dbReference type="ARBA" id="ARBA00022692"/>
    </source>
</evidence>
<dbReference type="CDD" id="cd15844">
    <property type="entry name" value="SNARE_syntaxin5"/>
    <property type="match status" value="1"/>
</dbReference>
<organism evidence="10 11">
    <name type="scientific">Theileria equi strain WA</name>
    <dbReference type="NCBI Taxonomy" id="1537102"/>
    <lineage>
        <taxon>Eukaryota</taxon>
        <taxon>Sar</taxon>
        <taxon>Alveolata</taxon>
        <taxon>Apicomplexa</taxon>
        <taxon>Aconoidasida</taxon>
        <taxon>Piroplasmida</taxon>
        <taxon>Theileriidae</taxon>
        <taxon>Theileria</taxon>
    </lineage>
</organism>
<feature type="domain" description="T-SNARE coiled-coil homology" evidence="9">
    <location>
        <begin position="194"/>
        <end position="256"/>
    </location>
</feature>
<dbReference type="STRING" id="1537102.L0AVY1"/>
<dbReference type="OrthoDB" id="421009at2759"/>
<dbReference type="InterPro" id="IPR045242">
    <property type="entry name" value="Syntaxin"/>
</dbReference>
<feature type="transmembrane region" description="Helical" evidence="8">
    <location>
        <begin position="266"/>
        <end position="284"/>
    </location>
</feature>
<protein>
    <submittedName>
        <fullName evidence="10">Syntaxin 5, putative</fullName>
    </submittedName>
</protein>
<dbReference type="Pfam" id="PF05739">
    <property type="entry name" value="SNARE"/>
    <property type="match status" value="1"/>
</dbReference>
<evidence type="ECO:0000256" key="8">
    <source>
        <dbReference type="SAM" id="Phobius"/>
    </source>
</evidence>
<dbReference type="InterPro" id="IPR010989">
    <property type="entry name" value="SNARE"/>
</dbReference>
<evidence type="ECO:0000256" key="2">
    <source>
        <dbReference type="ARBA" id="ARBA00009063"/>
    </source>
</evidence>
<evidence type="ECO:0000256" key="6">
    <source>
        <dbReference type="ARBA" id="ARBA00023054"/>
    </source>
</evidence>
<dbReference type="GO" id="GO:0006886">
    <property type="term" value="P:intracellular protein transport"/>
    <property type="evidence" value="ECO:0007669"/>
    <property type="project" value="TreeGrafter"/>
</dbReference>
<evidence type="ECO:0000256" key="7">
    <source>
        <dbReference type="ARBA" id="ARBA00023136"/>
    </source>
</evidence>
<dbReference type="GO" id="GO:0048278">
    <property type="term" value="P:vesicle docking"/>
    <property type="evidence" value="ECO:0007669"/>
    <property type="project" value="TreeGrafter"/>
</dbReference>
<proteinExistence type="inferred from homology"/>
<dbReference type="PANTHER" id="PTHR19957">
    <property type="entry name" value="SYNTAXIN"/>
    <property type="match status" value="1"/>
</dbReference>
<dbReference type="GO" id="GO:0000149">
    <property type="term" value="F:SNARE binding"/>
    <property type="evidence" value="ECO:0007669"/>
    <property type="project" value="TreeGrafter"/>
</dbReference>
<comment type="subcellular location">
    <subcellularLocation>
        <location evidence="1">Membrane</location>
        <topology evidence="1">Single-pass type IV membrane protein</topology>
    </subcellularLocation>
</comment>
<dbReference type="InterPro" id="IPR000727">
    <property type="entry name" value="T_SNARE_dom"/>
</dbReference>
<evidence type="ECO:0000259" key="9">
    <source>
        <dbReference type="PROSITE" id="PS50192"/>
    </source>
</evidence>
<dbReference type="GO" id="GO:0006888">
    <property type="term" value="P:endoplasmic reticulum to Golgi vesicle-mediated transport"/>
    <property type="evidence" value="ECO:0007669"/>
    <property type="project" value="TreeGrafter"/>
</dbReference>
<dbReference type="RefSeq" id="XP_004828857.1">
    <property type="nucleotide sequence ID" value="XM_004828800.1"/>
</dbReference>